<dbReference type="Antibodypedia" id="4340">
    <property type="antibodies" value="314 antibodies from 34 providers"/>
</dbReference>
<keyword evidence="7" id="KW-1000">Mitochondrion outer membrane</keyword>
<dbReference type="GO" id="GO:0005789">
    <property type="term" value="C:endoplasmic reticulum membrane"/>
    <property type="evidence" value="ECO:0007669"/>
    <property type="project" value="UniProtKB-SubCell"/>
</dbReference>
<feature type="domain" description="Protein phosphatase 1 regulatory subunit 15A/B C-terminal" evidence="18">
    <location>
        <begin position="544"/>
        <end position="612"/>
    </location>
</feature>
<evidence type="ECO:0000313" key="20">
    <source>
        <dbReference type="MGI" id="MGI:1927072"/>
    </source>
</evidence>
<feature type="compositionally biased region" description="Basic and acidic residues" evidence="17">
    <location>
        <begin position="240"/>
        <end position="257"/>
    </location>
</feature>
<keyword evidence="13" id="KW-0472">Membrane</keyword>
<feature type="compositionally biased region" description="Acidic residues" evidence="17">
    <location>
        <begin position="411"/>
        <end position="426"/>
    </location>
</feature>
<feature type="compositionally biased region" description="Acidic residues" evidence="17">
    <location>
        <begin position="373"/>
        <end position="388"/>
    </location>
</feature>
<evidence type="ECO:0000256" key="11">
    <source>
        <dbReference type="ARBA" id="ARBA00023016"/>
    </source>
</evidence>
<evidence type="ECO:0000256" key="5">
    <source>
        <dbReference type="ARBA" id="ARBA00022703"/>
    </source>
</evidence>
<feature type="compositionally biased region" description="Basic and acidic residues" evidence="17">
    <location>
        <begin position="207"/>
        <end position="222"/>
    </location>
</feature>
<comment type="subunit">
    <text evidence="16">Interacts with PPP1CA. Interacts with EIF2S1. Interacts with PCNA. Interacts with LYN and KMT2A/MLL1. Interacts with PPP1R1A and SMARCB1. Interacts with SMAD7. Interacts with BAG1. Interacts with NOX4.</text>
</comment>
<dbReference type="AlphaFoldDB" id="B2RRL7"/>
<dbReference type="GO" id="GO:0006915">
    <property type="term" value="P:apoptotic process"/>
    <property type="evidence" value="ECO:0007669"/>
    <property type="project" value="UniProtKB-KW"/>
</dbReference>
<evidence type="ECO:0000259" key="18">
    <source>
        <dbReference type="Pfam" id="PF10488"/>
    </source>
</evidence>
<protein>
    <recommendedName>
        <fullName evidence="14">Protein phosphatase 1 regulatory subunit 15A</fullName>
    </recommendedName>
    <alternativeName>
        <fullName evidence="15">Growth arrest and DNA damage-inducible protein GADD34</fullName>
    </alternativeName>
</protein>
<keyword evidence="4" id="KW-0597">Phosphoprotein</keyword>
<feature type="compositionally biased region" description="Low complexity" evidence="17">
    <location>
        <begin position="646"/>
        <end position="657"/>
    </location>
</feature>
<evidence type="ECO:0000313" key="19">
    <source>
        <dbReference type="EMBL" id="AAI38486.1"/>
    </source>
</evidence>
<feature type="region of interest" description="Disordered" evidence="17">
    <location>
        <begin position="291"/>
        <end position="496"/>
    </location>
</feature>
<dbReference type="OMA" id="VRAWVYR"/>
<evidence type="ECO:0000256" key="2">
    <source>
        <dbReference type="ARBA" id="ARBA00004570"/>
    </source>
</evidence>
<keyword evidence="5" id="KW-0053">Apoptosis</keyword>
<dbReference type="GO" id="GO:0006417">
    <property type="term" value="P:regulation of translation"/>
    <property type="evidence" value="ECO:0007669"/>
    <property type="project" value="UniProtKB-KW"/>
</dbReference>
<feature type="region of interest" description="Disordered" evidence="17">
    <location>
        <begin position="156"/>
        <end position="278"/>
    </location>
</feature>
<comment type="subcellular location">
    <subcellularLocation>
        <location evidence="1">Endoplasmic reticulum membrane</location>
        <topology evidence="1">Peripheral membrane protein</topology>
        <orientation evidence="1">Cytoplasmic side</orientation>
    </subcellularLocation>
    <subcellularLocation>
        <location evidence="2">Mitochondrion outer membrane</location>
        <topology evidence="2">Peripheral membrane protein</topology>
        <orientation evidence="2">Cytoplasmic side</orientation>
    </subcellularLocation>
</comment>
<keyword evidence="11" id="KW-0346">Stress response</keyword>
<gene>
    <name evidence="20" type="primary">Ppp1r15a</name>
    <name evidence="19" type="synonym">Myd116</name>
</gene>
<evidence type="ECO:0000256" key="9">
    <source>
        <dbReference type="ARBA" id="ARBA00022843"/>
    </source>
</evidence>
<feature type="compositionally biased region" description="Low complexity" evidence="17">
    <location>
        <begin position="225"/>
        <end position="234"/>
    </location>
</feature>
<evidence type="ECO:0000256" key="15">
    <source>
        <dbReference type="ARBA" id="ARBA00042438"/>
    </source>
</evidence>
<evidence type="ECO:0000256" key="7">
    <source>
        <dbReference type="ARBA" id="ARBA00022787"/>
    </source>
</evidence>
<keyword evidence="12" id="KW-0496">Mitochondrion</keyword>
<feature type="compositionally biased region" description="Polar residues" evidence="17">
    <location>
        <begin position="616"/>
        <end position="635"/>
    </location>
</feature>
<feature type="compositionally biased region" description="Basic and acidic residues" evidence="17">
    <location>
        <begin position="486"/>
        <end position="496"/>
    </location>
</feature>
<dbReference type="VEuPathDB" id="HostDB:ENSMUSG00000040435"/>
<dbReference type="RefSeq" id="NP_032680.1">
    <property type="nucleotide sequence ID" value="NM_008654.2"/>
</dbReference>
<dbReference type="GO" id="GO:0005741">
    <property type="term" value="C:mitochondrial outer membrane"/>
    <property type="evidence" value="ECO:0007669"/>
    <property type="project" value="UniProtKB-SubCell"/>
</dbReference>
<comment type="similarity">
    <text evidence="3">Belongs to the PPP1R15 family.</text>
</comment>
<dbReference type="MGI" id="MGI:1927072">
    <property type="gene designation" value="Ppp1r15a"/>
</dbReference>
<accession>B2RRL7</accession>
<evidence type="ECO:0000256" key="13">
    <source>
        <dbReference type="ARBA" id="ARBA00023136"/>
    </source>
</evidence>
<feature type="region of interest" description="Disordered" evidence="17">
    <location>
        <begin position="101"/>
        <end position="123"/>
    </location>
</feature>
<sequence length="657" mass="71840">MAPSPRPQHVLHWRDAHNFYLLSPLMGLLSRAWSRLRGPEVPEAWLAKTVTGADQIEAAALLTPTPVSGNLLPHGETEESGSPEQSQAAQRLCLVEAESSPPETWGLSNVDEYNAKPGQDDLREKEMERTAGKATLQPAGLQGADKRLGEVVAREEGVAEPAYPTSQLEGGPAENEEDGETVKTYQASAASIAPGYKPSTPVPFLGEAEHQATEEKGTENKADPSNSPSSGSHSRAWEYYSREKPKQEGEAKVEAHRAGQGHPCRNAEAEEGGPETTFVCTGNAFLKAWVYRPGEDTEEEDNSDSDSAEEDTAQTGATPHTSAFLKAWVYRPGEDTEEEDSDSDSAEEDTAQTGATPHTSAFLKAWVYRPGEDTEEENSDLDSAEEDTAQTGATPHTSAFLKAWVYRPGEDTEEENSDLDSAEEDTAQTGATPHTSPFLKAWVYRPGEDTEDDTEEEEDSENVAPGDSETADSSQSPCLQPQRCLPGEKTKGRGEEPPLFQVAFYLPGEKPESPWAAPKLPLRLQRRLRLFKAPTRDQDPEIPLKARKVHFAEKVTVHFLAVWAGPAQAARRGPWEQFARDRSRFARRIAQAEEKLGPYLTPDSRARAWARLRNPSLPQSEPRSSSEATPLTQDVTTPSPLPSETPSPSLYLGGRRG</sequence>
<feature type="compositionally biased region" description="Acidic residues" evidence="17">
    <location>
        <begin position="449"/>
        <end position="461"/>
    </location>
</feature>
<dbReference type="Pfam" id="PF10488">
    <property type="entry name" value="PP1c_bdg"/>
    <property type="match status" value="1"/>
</dbReference>
<feature type="region of interest" description="Disordered" evidence="17">
    <location>
        <begin position="610"/>
        <end position="657"/>
    </location>
</feature>
<keyword evidence="6" id="KW-0677">Repeat</keyword>
<keyword evidence="10" id="KW-0810">Translation regulation</keyword>
<dbReference type="DNASU" id="17872"/>
<evidence type="ECO:0000256" key="4">
    <source>
        <dbReference type="ARBA" id="ARBA00022553"/>
    </source>
</evidence>
<dbReference type="EMBL" id="BC138485">
    <property type="protein sequence ID" value="AAI38486.1"/>
    <property type="molecule type" value="mRNA"/>
</dbReference>
<evidence type="ECO:0000256" key="10">
    <source>
        <dbReference type="ARBA" id="ARBA00022845"/>
    </source>
</evidence>
<evidence type="ECO:0000256" key="3">
    <source>
        <dbReference type="ARBA" id="ARBA00010161"/>
    </source>
</evidence>
<dbReference type="KEGG" id="mmu:17872"/>
<evidence type="ECO:0000256" key="14">
    <source>
        <dbReference type="ARBA" id="ARBA00040008"/>
    </source>
</evidence>
<dbReference type="PANTHER" id="PTHR16489">
    <property type="entry name" value="GH11727P"/>
    <property type="match status" value="1"/>
</dbReference>
<dbReference type="BioGRID-ORCS" id="17872">
    <property type="hits" value="5 hits in 79 CRISPR screens"/>
</dbReference>
<name>B2RRL7_MOUSE</name>
<evidence type="ECO:0000256" key="6">
    <source>
        <dbReference type="ARBA" id="ARBA00022737"/>
    </source>
</evidence>
<feature type="compositionally biased region" description="Polar residues" evidence="17">
    <location>
        <begin position="80"/>
        <end position="89"/>
    </location>
</feature>
<dbReference type="HOGENOM" id="CLU_028812_0_0_1"/>
<dbReference type="ExpressionAtlas" id="B2RRL7">
    <property type="expression patterns" value="baseline and differential"/>
</dbReference>
<feature type="compositionally biased region" description="Acidic residues" evidence="17">
    <location>
        <begin position="296"/>
        <end position="312"/>
    </location>
</feature>
<feature type="region of interest" description="Disordered" evidence="17">
    <location>
        <begin position="65"/>
        <end position="89"/>
    </location>
</feature>
<dbReference type="PANTHER" id="PTHR16489:SF14">
    <property type="entry name" value="PROTEIN PHOSPHATASE 1 REGULATORY SUBUNIT 15A"/>
    <property type="match status" value="1"/>
</dbReference>
<dbReference type="InterPro" id="IPR019523">
    <property type="entry name" value="Prot_Pase1_reg-su15A/B_C"/>
</dbReference>
<dbReference type="InterPro" id="IPR051254">
    <property type="entry name" value="PPP1R15"/>
</dbReference>
<dbReference type="OrthoDB" id="5976067at2759"/>
<keyword evidence="9" id="KW-0832">Ubl conjugation</keyword>
<organism evidence="19">
    <name type="scientific">Mus musculus</name>
    <name type="common">Mouse</name>
    <dbReference type="NCBI Taxonomy" id="10090"/>
    <lineage>
        <taxon>Eukaryota</taxon>
        <taxon>Metazoa</taxon>
        <taxon>Chordata</taxon>
        <taxon>Craniata</taxon>
        <taxon>Vertebrata</taxon>
        <taxon>Euteleostomi</taxon>
        <taxon>Mammalia</taxon>
        <taxon>Eutheria</taxon>
        <taxon>Euarchontoglires</taxon>
        <taxon>Glires</taxon>
        <taxon>Rodentia</taxon>
        <taxon>Myomorpha</taxon>
        <taxon>Muroidea</taxon>
        <taxon>Muridae</taxon>
        <taxon>Murinae</taxon>
        <taxon>Mus</taxon>
        <taxon>Mus</taxon>
    </lineage>
</organism>
<feature type="compositionally biased region" description="Acidic residues" evidence="17">
    <location>
        <begin position="335"/>
        <end position="350"/>
    </location>
</feature>
<dbReference type="AGR" id="MGI:1927072"/>
<dbReference type="GeneID" id="17872"/>
<dbReference type="EMBL" id="BC138486">
    <property type="protein sequence ID" value="AAI38487.1"/>
    <property type="molecule type" value="mRNA"/>
</dbReference>
<evidence type="ECO:0000256" key="16">
    <source>
        <dbReference type="ARBA" id="ARBA00047011"/>
    </source>
</evidence>
<evidence type="ECO:0000256" key="12">
    <source>
        <dbReference type="ARBA" id="ARBA00023128"/>
    </source>
</evidence>
<keyword evidence="8" id="KW-0256">Endoplasmic reticulum</keyword>
<proteinExistence type="evidence at transcript level"/>
<evidence type="ECO:0000256" key="17">
    <source>
        <dbReference type="SAM" id="MobiDB-lite"/>
    </source>
</evidence>
<evidence type="ECO:0000256" key="8">
    <source>
        <dbReference type="ARBA" id="ARBA00022824"/>
    </source>
</evidence>
<reference evidence="19" key="1">
    <citation type="journal article" date="2004" name="Genome Res.">
        <title>The status, quality, and expansion of the NIH full-length cDNA project: the Mammalian Gene Collection (MGC).</title>
        <authorList>
            <consortium name="The MGC Project Team"/>
            <person name="Gerhard D.S."/>
            <person name="Wagner L."/>
            <person name="Feingold E.A."/>
            <person name="Shenmen C.M."/>
            <person name="Grouse L.H."/>
            <person name="Schuler G."/>
            <person name="Klein S.L."/>
            <person name="Old S."/>
            <person name="Rasooly R."/>
            <person name="Good P."/>
            <person name="Guyer M."/>
            <person name="Peck A.M."/>
            <person name="Derge J.G."/>
            <person name="Lipman D."/>
            <person name="Collins F.S."/>
            <person name="Jang W."/>
            <person name="Sherry S."/>
            <person name="Feolo M."/>
            <person name="Misquitta L."/>
            <person name="Lee E."/>
            <person name="Rotmistrovsky K."/>
            <person name="Greenhut S.F."/>
            <person name="Schaefer C.F."/>
            <person name="Buetow K."/>
            <person name="Bonner T.I."/>
            <person name="Haussler D."/>
            <person name="Kent J."/>
            <person name="Kiekhaus M."/>
            <person name="Furey T."/>
            <person name="Brent M."/>
            <person name="Prange C."/>
            <person name="Schreiber K."/>
            <person name="Shapiro N."/>
            <person name="Bhat N.K."/>
            <person name="Hopkins R.F."/>
            <person name="Hsie F."/>
            <person name="Driscoll T."/>
            <person name="Soares M.B."/>
            <person name="Casavant T.L."/>
            <person name="Scheetz T.E."/>
            <person name="Brown-stein M.J."/>
            <person name="Usdin T.B."/>
            <person name="Toshiyuki S."/>
            <person name="Carninci P."/>
            <person name="Piao Y."/>
            <person name="Dudekula D.B."/>
            <person name="Ko M.S."/>
            <person name="Kawakami K."/>
            <person name="Suzuki Y."/>
            <person name="Sugano S."/>
            <person name="Gruber C.E."/>
            <person name="Smith M.R."/>
            <person name="Simmons B."/>
            <person name="Moore T."/>
            <person name="Waterman R."/>
            <person name="Johnson S.L."/>
            <person name="Ruan Y."/>
            <person name="Wei C.L."/>
            <person name="Mathavan S."/>
            <person name="Gunaratne P.H."/>
            <person name="Wu J."/>
            <person name="Garcia A.M."/>
            <person name="Hulyk S.W."/>
            <person name="Fuh E."/>
            <person name="Yuan Y."/>
            <person name="Sneed A."/>
            <person name="Kowis C."/>
            <person name="Hodgson A."/>
            <person name="Muzny D.M."/>
            <person name="McPherson J."/>
            <person name="Gibbs R.A."/>
            <person name="Fahey J."/>
            <person name="Helton E."/>
            <person name="Ketteman M."/>
            <person name="Madan A."/>
            <person name="Rodrigues S."/>
            <person name="Sanchez A."/>
            <person name="Whiting M."/>
            <person name="Madari A."/>
            <person name="Young A.C."/>
            <person name="Wetherby K.D."/>
            <person name="Granite S.J."/>
            <person name="Kwong P.N."/>
            <person name="Brinkley C.P."/>
            <person name="Pearson R.L."/>
            <person name="Bouffard G.G."/>
            <person name="Blakesly R.W."/>
            <person name="Green E.D."/>
            <person name="Dickson M.C."/>
            <person name="Rodriguez A.C."/>
            <person name="Grimwood J."/>
            <person name="Schmutz J."/>
            <person name="Myers R.M."/>
            <person name="Butterfield Y.S."/>
            <person name="Griffith M."/>
            <person name="Griffith O.L."/>
            <person name="Krzywinski M.I."/>
            <person name="Liao N."/>
            <person name="Morin R."/>
            <person name="Morrin R."/>
            <person name="Palmquist D."/>
            <person name="Petrescu A.S."/>
            <person name="Skalska U."/>
            <person name="Smailus D.E."/>
            <person name="Stott J.M."/>
            <person name="Schnerch A."/>
            <person name="Schein J.E."/>
            <person name="Jones S.J."/>
            <person name="Holt R.A."/>
            <person name="Baross A."/>
            <person name="Marra M.A."/>
            <person name="Clifton S."/>
            <person name="Makowski K.A."/>
            <person name="Bosak S."/>
            <person name="Malek J."/>
        </authorList>
    </citation>
    <scope>NUCLEOTIDE SEQUENCE [LARGE SCALE MRNA]</scope>
    <source>
        <tissue evidence="19">Brain</tissue>
    </source>
</reference>
<dbReference type="CTD" id="23645"/>
<evidence type="ECO:0000256" key="1">
    <source>
        <dbReference type="ARBA" id="ARBA00004397"/>
    </source>
</evidence>